<keyword evidence="2" id="KW-1185">Reference proteome</keyword>
<dbReference type="Proteomes" id="UP000600600">
    <property type="component" value="Unassembled WGS sequence"/>
</dbReference>
<reference evidence="1 2" key="1">
    <citation type="submission" date="2020-08" db="EMBL/GenBank/DDBJ databases">
        <title>Genome public.</title>
        <authorList>
            <person name="Liu C."/>
            <person name="Sun Q."/>
        </authorList>
    </citation>
    <scope>NUCLEOTIDE SEQUENCE [LARGE SCALE GENOMIC DNA]</scope>
    <source>
        <strain evidence="1 2">M27</strain>
    </source>
</reference>
<accession>A0ABR7C7M5</accession>
<proteinExistence type="predicted"/>
<name>A0ABR7C7M5_9BACE</name>
<dbReference type="RefSeq" id="WP_186966291.1">
    <property type="nucleotide sequence ID" value="NZ_JACOOE010000001.1"/>
</dbReference>
<protein>
    <submittedName>
        <fullName evidence="1">BACON domain-containing protein</fullName>
    </submittedName>
</protein>
<comment type="caution">
    <text evidence="1">The sequence shown here is derived from an EMBL/GenBank/DDBJ whole genome shotgun (WGS) entry which is preliminary data.</text>
</comment>
<dbReference type="InterPro" id="IPR013783">
    <property type="entry name" value="Ig-like_fold"/>
</dbReference>
<dbReference type="CDD" id="cd14948">
    <property type="entry name" value="BACON"/>
    <property type="match status" value="1"/>
</dbReference>
<dbReference type="Gene3D" id="2.60.40.10">
    <property type="entry name" value="Immunoglobulins"/>
    <property type="match status" value="2"/>
</dbReference>
<evidence type="ECO:0000313" key="2">
    <source>
        <dbReference type="Proteomes" id="UP000600600"/>
    </source>
</evidence>
<gene>
    <name evidence="1" type="ORF">H8S67_02460</name>
</gene>
<organism evidence="1 2">
    <name type="scientific">Bacteroides difficilis</name>
    <dbReference type="NCBI Taxonomy" id="2763021"/>
    <lineage>
        <taxon>Bacteria</taxon>
        <taxon>Pseudomonadati</taxon>
        <taxon>Bacteroidota</taxon>
        <taxon>Bacteroidia</taxon>
        <taxon>Bacteroidales</taxon>
        <taxon>Bacteroidaceae</taxon>
        <taxon>Bacteroides</taxon>
    </lineage>
</organism>
<dbReference type="EMBL" id="JACOOE010000001">
    <property type="protein sequence ID" value="MBC5603539.1"/>
    <property type="molecule type" value="Genomic_DNA"/>
</dbReference>
<dbReference type="Gene3D" id="2.60.120.260">
    <property type="entry name" value="Galactose-binding domain-like"/>
    <property type="match status" value="1"/>
</dbReference>
<dbReference type="InterPro" id="IPR024361">
    <property type="entry name" value="BACON"/>
</dbReference>
<dbReference type="PROSITE" id="PS51257">
    <property type="entry name" value="PROKAR_LIPOPROTEIN"/>
    <property type="match status" value="1"/>
</dbReference>
<sequence>MKQLLNVFLFVTMLLGLSACEKEDKDMFIVEGERNFSITKEGDMISVILRTTQDYRVTSENNWCIILAKQPIGFKIQVDENTTVRERENKITIESNIGAPVVLTVKQEAGELFFRMDDSEKTKQFAQEGGTQIVALQTNLESYEVVAPAWCTISEKTNEGFKITAEANSDFRREETLLVRAQGMEDIGILVKQNGEPLLKNSYFLDGNFEPWVIERSAENVFVAGTWIPSSITDPEKGRYRAIKVDTGGASQGSIFQTVNGILDGVYTLTFIAQAGGSSTDGSDLWLVIIDSEGNETVESIFAEARNGWRTITRSLTITGGKVSIGLRATRGSNKGIWFHALGFVLE</sequence>
<evidence type="ECO:0000313" key="1">
    <source>
        <dbReference type="EMBL" id="MBC5603539.1"/>
    </source>
</evidence>